<sequence>MSAGAITLSLVDRRLEEDDNDVTRFRRPCPALRGELTTAFVAGLHEIREELQRAVGRESMILTDAQREIRQLRRQLDEARASAGGGLCGPEGGVAARLSGSRLGLEVRWA</sequence>
<accession>A0A7W7SKN1</accession>
<organism evidence="1 2">
    <name type="scientific">Kitasatospora gansuensis</name>
    <dbReference type="NCBI Taxonomy" id="258050"/>
    <lineage>
        <taxon>Bacteria</taxon>
        <taxon>Bacillati</taxon>
        <taxon>Actinomycetota</taxon>
        <taxon>Actinomycetes</taxon>
        <taxon>Kitasatosporales</taxon>
        <taxon>Streptomycetaceae</taxon>
        <taxon>Kitasatospora</taxon>
    </lineage>
</organism>
<reference evidence="1 2" key="1">
    <citation type="submission" date="2020-08" db="EMBL/GenBank/DDBJ databases">
        <title>Sequencing the genomes of 1000 actinobacteria strains.</title>
        <authorList>
            <person name="Klenk H.-P."/>
        </authorList>
    </citation>
    <scope>NUCLEOTIDE SEQUENCE [LARGE SCALE GENOMIC DNA]</scope>
    <source>
        <strain evidence="1 2">DSM 44786</strain>
    </source>
</reference>
<dbReference type="EMBL" id="JACHJR010000001">
    <property type="protein sequence ID" value="MBB4951056.1"/>
    <property type="molecule type" value="Genomic_DNA"/>
</dbReference>
<protein>
    <submittedName>
        <fullName evidence="1">Uncharacterized protein</fullName>
    </submittedName>
</protein>
<dbReference type="AlphaFoldDB" id="A0A7W7SKN1"/>
<proteinExistence type="predicted"/>
<dbReference type="Proteomes" id="UP000573327">
    <property type="component" value="Unassembled WGS sequence"/>
</dbReference>
<evidence type="ECO:0000313" key="2">
    <source>
        <dbReference type="Proteomes" id="UP000573327"/>
    </source>
</evidence>
<name>A0A7W7SKN1_9ACTN</name>
<dbReference type="RefSeq" id="WP_184922753.1">
    <property type="nucleotide sequence ID" value="NZ_JACHJR010000001.1"/>
</dbReference>
<comment type="caution">
    <text evidence="1">The sequence shown here is derived from an EMBL/GenBank/DDBJ whole genome shotgun (WGS) entry which is preliminary data.</text>
</comment>
<gene>
    <name evidence="1" type="ORF">F4556_006591</name>
</gene>
<evidence type="ECO:0000313" key="1">
    <source>
        <dbReference type="EMBL" id="MBB4951056.1"/>
    </source>
</evidence>
<keyword evidence="2" id="KW-1185">Reference proteome</keyword>